<dbReference type="SUPFAM" id="SSF75304">
    <property type="entry name" value="Amidase signature (AS) enzymes"/>
    <property type="match status" value="1"/>
</dbReference>
<gene>
    <name evidence="2" type="ORF">FM037_08765</name>
</gene>
<name>A0ABX5X5I5_9GAMM</name>
<reference evidence="2 3" key="1">
    <citation type="submission" date="2019-07" db="EMBL/GenBank/DDBJ databases">
        <title>Shewanella sp. YLB-06 whole genomic sequence.</title>
        <authorList>
            <person name="Yu L."/>
        </authorList>
    </citation>
    <scope>NUCLEOTIDE SEQUENCE [LARGE SCALE GENOMIC DNA]</scope>
    <source>
        <strain evidence="2 3">YLB-06</strain>
    </source>
</reference>
<dbReference type="EMBL" id="CP041614">
    <property type="protein sequence ID" value="QDO86614.1"/>
    <property type="molecule type" value="Genomic_DNA"/>
</dbReference>
<dbReference type="Pfam" id="PF01425">
    <property type="entry name" value="Amidase"/>
    <property type="match status" value="1"/>
</dbReference>
<dbReference type="InterPro" id="IPR000120">
    <property type="entry name" value="Amidase"/>
</dbReference>
<dbReference type="InterPro" id="IPR023631">
    <property type="entry name" value="Amidase_dom"/>
</dbReference>
<keyword evidence="3" id="KW-1185">Reference proteome</keyword>
<sequence>MVPTNVFSNKKSIGHQFSSADDIIKNTKAIKLSEAIKNRSISCVEVMNAYLNQISKKNPLVNAIVALEERDKLIEQAQQKDKDLSNGIYHGWMHGFPHAVKDLALTKGIVSSMGSPIFKDYIPKHDDIIVERIKNSGAILIGKTNVPEFGLGSNTYNKVYGTTGNAYNPKLVAGGSSGGASVALAMNMVPVADGSDMMGSLRNPAAYNNIIGFRPSFGRVPSGPTNEVFIQQLGYNGPMGRNVRDTAMLLSTMAGYDSRYPLSIDDDPLQFTNNLDVDVKGKKIAWLGDLNGYLPMEKGVLALCESNLKIFEGLGCHVESVIVDFNMEQLWETWLIERHWLITGIASKLYSDPKKREQLSSAMRWEIENGLKLTGVDTYKASINRTKWYSTLNSLFDEYDAVVLPSAQVFPFNKEIHYPTSIGSKKMDTYHRWMEVVIPGTLSGCPIVNIPAGFNSQGLPMGMQLIGKNKRDFEVLQLAHAYEEAMPKIIRHAFNIV</sequence>
<organism evidence="2 3">
    <name type="scientific">Shewanella psychropiezotolerans</name>
    <dbReference type="NCBI Taxonomy" id="2593655"/>
    <lineage>
        <taxon>Bacteria</taxon>
        <taxon>Pseudomonadati</taxon>
        <taxon>Pseudomonadota</taxon>
        <taxon>Gammaproteobacteria</taxon>
        <taxon>Alteromonadales</taxon>
        <taxon>Shewanellaceae</taxon>
        <taxon>Shewanella</taxon>
    </lineage>
</organism>
<accession>A0ABX5X5I5</accession>
<evidence type="ECO:0000313" key="3">
    <source>
        <dbReference type="Proteomes" id="UP000315947"/>
    </source>
</evidence>
<protein>
    <submittedName>
        <fullName evidence="2">Amidase</fullName>
    </submittedName>
</protein>
<proteinExistence type="predicted"/>
<dbReference type="Proteomes" id="UP000315947">
    <property type="component" value="Chromosome"/>
</dbReference>
<evidence type="ECO:0000259" key="1">
    <source>
        <dbReference type="Pfam" id="PF01425"/>
    </source>
</evidence>
<evidence type="ECO:0000313" key="2">
    <source>
        <dbReference type="EMBL" id="QDO86614.1"/>
    </source>
</evidence>
<dbReference type="PANTHER" id="PTHR11895:SF76">
    <property type="entry name" value="INDOLEACETAMIDE HYDROLASE"/>
    <property type="match status" value="1"/>
</dbReference>
<dbReference type="InterPro" id="IPR036928">
    <property type="entry name" value="AS_sf"/>
</dbReference>
<dbReference type="PANTHER" id="PTHR11895">
    <property type="entry name" value="TRANSAMIDASE"/>
    <property type="match status" value="1"/>
</dbReference>
<feature type="domain" description="Amidase" evidence="1">
    <location>
        <begin position="45"/>
        <end position="476"/>
    </location>
</feature>
<dbReference type="NCBIfam" id="NF005686">
    <property type="entry name" value="PRK07486.1"/>
    <property type="match status" value="1"/>
</dbReference>
<dbReference type="Gene3D" id="3.90.1300.10">
    <property type="entry name" value="Amidase signature (AS) domain"/>
    <property type="match status" value="1"/>
</dbReference>